<dbReference type="Pfam" id="PF01872">
    <property type="entry name" value="RibD_C"/>
    <property type="match status" value="1"/>
</dbReference>
<comment type="caution">
    <text evidence="2">The sequence shown here is derived from an EMBL/GenBank/DDBJ whole genome shotgun (WGS) entry which is preliminary data.</text>
</comment>
<dbReference type="EMBL" id="QUAL01000435">
    <property type="protein sequence ID" value="RIQ11073.1"/>
    <property type="molecule type" value="Genomic_DNA"/>
</dbReference>
<dbReference type="InterPro" id="IPR002734">
    <property type="entry name" value="RibDG_C"/>
</dbReference>
<organism evidence="2 3">
    <name type="scientific">Jiangella rhizosphaerae</name>
    <dbReference type="NCBI Taxonomy" id="2293569"/>
    <lineage>
        <taxon>Bacteria</taxon>
        <taxon>Bacillati</taxon>
        <taxon>Actinomycetota</taxon>
        <taxon>Actinomycetes</taxon>
        <taxon>Jiangellales</taxon>
        <taxon>Jiangellaceae</taxon>
        <taxon>Jiangella</taxon>
    </lineage>
</organism>
<sequence>MRQLIVTNIVSADGYYEGPGKDVMVMPFDDTFDDYNAARLRAASTLLLGRTSFEGFRSYWPSVADRTDVREAEREISRRNNAIEKVVVSDGLTLDPSEPWGDARVVKRADAPDVVRALKEQDGGDILTFGSRTLWTSLLRAGLVDEVHLLVGSAFLGGGTPVWDGGPCTPLRLLDARRLDDSQLVLLRYDARPDAS</sequence>
<dbReference type="GO" id="GO:0009231">
    <property type="term" value="P:riboflavin biosynthetic process"/>
    <property type="evidence" value="ECO:0007669"/>
    <property type="project" value="InterPro"/>
</dbReference>
<dbReference type="PANTHER" id="PTHR38011:SF11">
    <property type="entry name" value="2,5-DIAMINO-6-RIBOSYLAMINO-4(3H)-PYRIMIDINONE 5'-PHOSPHATE REDUCTASE"/>
    <property type="match status" value="1"/>
</dbReference>
<keyword evidence="3" id="KW-1185">Reference proteome</keyword>
<dbReference type="Gene3D" id="3.40.430.10">
    <property type="entry name" value="Dihydrofolate Reductase, subunit A"/>
    <property type="match status" value="1"/>
</dbReference>
<evidence type="ECO:0000259" key="1">
    <source>
        <dbReference type="Pfam" id="PF01872"/>
    </source>
</evidence>
<accession>A0A418KGH7</accession>
<protein>
    <submittedName>
        <fullName evidence="2">Deaminase</fullName>
    </submittedName>
</protein>
<dbReference type="OrthoDB" id="7949219at2"/>
<evidence type="ECO:0000313" key="2">
    <source>
        <dbReference type="EMBL" id="RIQ11073.1"/>
    </source>
</evidence>
<dbReference type="RefSeq" id="WP_119663314.1">
    <property type="nucleotide sequence ID" value="NZ_QUAL01000435.1"/>
</dbReference>
<dbReference type="GO" id="GO:0008703">
    <property type="term" value="F:5-amino-6-(5-phosphoribosylamino)uracil reductase activity"/>
    <property type="evidence" value="ECO:0007669"/>
    <property type="project" value="InterPro"/>
</dbReference>
<feature type="domain" description="Bacterial bifunctional deaminase-reductase C-terminal" evidence="1">
    <location>
        <begin position="3"/>
        <end position="180"/>
    </location>
</feature>
<evidence type="ECO:0000313" key="3">
    <source>
        <dbReference type="Proteomes" id="UP000284057"/>
    </source>
</evidence>
<dbReference type="SUPFAM" id="SSF53597">
    <property type="entry name" value="Dihydrofolate reductase-like"/>
    <property type="match status" value="1"/>
</dbReference>
<reference evidence="2 3" key="1">
    <citation type="submission" date="2018-09" db="EMBL/GenBank/DDBJ databases">
        <title>Isolation, diversity and antifungal activity of actinobacteria from wheat.</title>
        <authorList>
            <person name="Han C."/>
        </authorList>
    </citation>
    <scope>NUCLEOTIDE SEQUENCE [LARGE SCALE GENOMIC DNA]</scope>
    <source>
        <strain evidence="2 3">NEAU-YY265</strain>
    </source>
</reference>
<dbReference type="InterPro" id="IPR024072">
    <property type="entry name" value="DHFR-like_dom_sf"/>
</dbReference>
<dbReference type="AlphaFoldDB" id="A0A418KGH7"/>
<dbReference type="Proteomes" id="UP000284057">
    <property type="component" value="Unassembled WGS sequence"/>
</dbReference>
<dbReference type="PANTHER" id="PTHR38011">
    <property type="entry name" value="DIHYDROFOLATE REDUCTASE FAMILY PROTEIN (AFU_ORTHOLOGUE AFUA_8G06820)"/>
    <property type="match status" value="1"/>
</dbReference>
<dbReference type="InterPro" id="IPR050765">
    <property type="entry name" value="Riboflavin_Biosynth_HTPR"/>
</dbReference>
<name>A0A418KGH7_9ACTN</name>
<proteinExistence type="predicted"/>
<gene>
    <name evidence="2" type="ORF">DY240_29995</name>
</gene>